<gene>
    <name evidence="2" type="ORF">CQW23_30789</name>
</gene>
<dbReference type="PANTHER" id="PTHR46929:SF23">
    <property type="entry name" value="L10-INTERACTING MYB DOMAIN-CONTAINING PROTEIN-LIKE"/>
    <property type="match status" value="1"/>
</dbReference>
<dbReference type="OrthoDB" id="992872at2759"/>
<comment type="caution">
    <text evidence="2">The sequence shown here is derived from an EMBL/GenBank/DDBJ whole genome shotgun (WGS) entry which is preliminary data.</text>
</comment>
<reference evidence="3" key="2">
    <citation type="journal article" date="2017" name="J. Anim. Genet.">
        <title>Multiple reference genome sequences of hot pepper reveal the massive evolution of plant disease resistance genes by retroduplication.</title>
        <authorList>
            <person name="Kim S."/>
            <person name="Park J."/>
            <person name="Yeom S.-I."/>
            <person name="Kim Y.-M."/>
            <person name="Seo E."/>
            <person name="Kim K.-T."/>
            <person name="Kim M.-S."/>
            <person name="Lee J.M."/>
            <person name="Cheong K."/>
            <person name="Shin H.-S."/>
            <person name="Kim S.-B."/>
            <person name="Han K."/>
            <person name="Lee J."/>
            <person name="Park M."/>
            <person name="Lee H.-A."/>
            <person name="Lee H.-Y."/>
            <person name="Lee Y."/>
            <person name="Oh S."/>
            <person name="Lee J.H."/>
            <person name="Choi E."/>
            <person name="Choi E."/>
            <person name="Lee S.E."/>
            <person name="Jeon J."/>
            <person name="Kim H."/>
            <person name="Choi G."/>
            <person name="Song H."/>
            <person name="Lee J."/>
            <person name="Lee S.-C."/>
            <person name="Kwon J.-K."/>
            <person name="Lee H.-Y."/>
            <person name="Koo N."/>
            <person name="Hong Y."/>
            <person name="Kim R.W."/>
            <person name="Kang W.-H."/>
            <person name="Huh J.H."/>
            <person name="Kang B.-C."/>
            <person name="Yang T.-J."/>
            <person name="Lee Y.-H."/>
            <person name="Bennetzen J.L."/>
            <person name="Choi D."/>
        </authorList>
    </citation>
    <scope>NUCLEOTIDE SEQUENCE [LARGE SCALE GENOMIC DNA]</scope>
    <source>
        <strain evidence="3">cv. PBC81</strain>
    </source>
</reference>
<protein>
    <submittedName>
        <fullName evidence="2">Uncharacterized protein</fullName>
    </submittedName>
</protein>
<keyword evidence="3" id="KW-1185">Reference proteome</keyword>
<evidence type="ECO:0000313" key="3">
    <source>
        <dbReference type="Proteomes" id="UP000224567"/>
    </source>
</evidence>
<proteinExistence type="predicted"/>
<reference evidence="2 3" key="1">
    <citation type="journal article" date="2017" name="Genome Biol.">
        <title>New reference genome sequences of hot pepper reveal the massive evolution of plant disease-resistance genes by retroduplication.</title>
        <authorList>
            <person name="Kim S."/>
            <person name="Park J."/>
            <person name="Yeom S.I."/>
            <person name="Kim Y.M."/>
            <person name="Seo E."/>
            <person name="Kim K.T."/>
            <person name="Kim M.S."/>
            <person name="Lee J.M."/>
            <person name="Cheong K."/>
            <person name="Shin H.S."/>
            <person name="Kim S.B."/>
            <person name="Han K."/>
            <person name="Lee J."/>
            <person name="Park M."/>
            <person name="Lee H.A."/>
            <person name="Lee H.Y."/>
            <person name="Lee Y."/>
            <person name="Oh S."/>
            <person name="Lee J.H."/>
            <person name="Choi E."/>
            <person name="Choi E."/>
            <person name="Lee S.E."/>
            <person name="Jeon J."/>
            <person name="Kim H."/>
            <person name="Choi G."/>
            <person name="Song H."/>
            <person name="Lee J."/>
            <person name="Lee S.C."/>
            <person name="Kwon J.K."/>
            <person name="Lee H.Y."/>
            <person name="Koo N."/>
            <person name="Hong Y."/>
            <person name="Kim R.W."/>
            <person name="Kang W.H."/>
            <person name="Huh J.H."/>
            <person name="Kang B.C."/>
            <person name="Yang T.J."/>
            <person name="Lee Y.H."/>
            <person name="Bennetzen J.L."/>
            <person name="Choi D."/>
        </authorList>
    </citation>
    <scope>NUCLEOTIDE SEQUENCE [LARGE SCALE GENOMIC DNA]</scope>
    <source>
        <strain evidence="3">cv. PBC81</strain>
    </source>
</reference>
<dbReference type="Proteomes" id="UP000224567">
    <property type="component" value="Unassembled WGS sequence"/>
</dbReference>
<organism evidence="2 3">
    <name type="scientific">Capsicum baccatum</name>
    <name type="common">Peruvian pepper</name>
    <dbReference type="NCBI Taxonomy" id="33114"/>
    <lineage>
        <taxon>Eukaryota</taxon>
        <taxon>Viridiplantae</taxon>
        <taxon>Streptophyta</taxon>
        <taxon>Embryophyta</taxon>
        <taxon>Tracheophyta</taxon>
        <taxon>Spermatophyta</taxon>
        <taxon>Magnoliopsida</taxon>
        <taxon>eudicotyledons</taxon>
        <taxon>Gunneridae</taxon>
        <taxon>Pentapetalae</taxon>
        <taxon>asterids</taxon>
        <taxon>lamiids</taxon>
        <taxon>Solanales</taxon>
        <taxon>Solanaceae</taxon>
        <taxon>Solanoideae</taxon>
        <taxon>Capsiceae</taxon>
        <taxon>Capsicum</taxon>
    </lineage>
</organism>
<dbReference type="PANTHER" id="PTHR46929">
    <property type="entry name" value="EXPRESSED PROTEIN"/>
    <property type="match status" value="1"/>
</dbReference>
<name>A0A2G2V9G6_CAPBA</name>
<dbReference type="AlphaFoldDB" id="A0A2G2V9G6"/>
<sequence>MWKSGNTFSGMGDSDDGIVWFEYWQLEPNIFHEGSNEEILANENWKLPCSIQTLRISKLKMLSSQLVSHTRQVDSLVHPNHDKFVNQKIDMFDEMSLVCGNDRARGDCAKSFEDIDFECFSEKDNDNDIEGPSTEKDVQVAEASQGKASRNRKRSFKVQDVVDDISVKFGEVAMAIGRMVDSRLDVTKLYEEFFGNGRL</sequence>
<dbReference type="EMBL" id="MLFT02000095">
    <property type="protein sequence ID" value="PHT29631.1"/>
    <property type="molecule type" value="Genomic_DNA"/>
</dbReference>
<accession>A0A2G2V9G6</accession>
<evidence type="ECO:0000313" key="2">
    <source>
        <dbReference type="EMBL" id="PHT29631.1"/>
    </source>
</evidence>
<evidence type="ECO:0000256" key="1">
    <source>
        <dbReference type="SAM" id="MobiDB-lite"/>
    </source>
</evidence>
<feature type="region of interest" description="Disordered" evidence="1">
    <location>
        <begin position="123"/>
        <end position="151"/>
    </location>
</feature>